<evidence type="ECO:0000256" key="1">
    <source>
        <dbReference type="ARBA" id="ARBA00005915"/>
    </source>
</evidence>
<dbReference type="Pfam" id="PF17768">
    <property type="entry name" value="RecJ_OB"/>
    <property type="match status" value="1"/>
</dbReference>
<evidence type="ECO:0000256" key="4">
    <source>
        <dbReference type="ARBA" id="ARBA00022839"/>
    </source>
</evidence>
<evidence type="ECO:0000256" key="3">
    <source>
        <dbReference type="ARBA" id="ARBA00022801"/>
    </source>
</evidence>
<evidence type="ECO:0000313" key="8">
    <source>
        <dbReference type="Proteomes" id="UP000295075"/>
    </source>
</evidence>
<evidence type="ECO:0000259" key="6">
    <source>
        <dbReference type="Pfam" id="PF17768"/>
    </source>
</evidence>
<dbReference type="SUPFAM" id="SSF64182">
    <property type="entry name" value="DHH phosphoesterases"/>
    <property type="match status" value="1"/>
</dbReference>
<dbReference type="InterPro" id="IPR051673">
    <property type="entry name" value="SSDNA_exonuclease_RecJ"/>
</dbReference>
<keyword evidence="4" id="KW-0269">Exonuclease</keyword>
<feature type="domain" description="RecJ OB" evidence="6">
    <location>
        <begin position="507"/>
        <end position="614"/>
    </location>
</feature>
<dbReference type="InterPro" id="IPR041122">
    <property type="entry name" value="RecJ_OB"/>
</dbReference>
<keyword evidence="2" id="KW-0540">Nuclease</keyword>
<accession>A0A4R4QKH5</accession>
<evidence type="ECO:0000313" key="7">
    <source>
        <dbReference type="EMBL" id="TDC35833.1"/>
    </source>
</evidence>
<keyword evidence="3" id="KW-0378">Hydrolase</keyword>
<comment type="caution">
    <text evidence="7">The sequence shown here is derived from an EMBL/GenBank/DDBJ whole genome shotgun (WGS) entry which is preliminary data.</text>
</comment>
<dbReference type="PANTHER" id="PTHR30255:SF2">
    <property type="entry name" value="SINGLE-STRANDED-DNA-SPECIFIC EXONUCLEASE RECJ"/>
    <property type="match status" value="1"/>
</dbReference>
<dbReference type="AlphaFoldDB" id="A0A4R4QKH5"/>
<feature type="domain" description="DDH" evidence="5">
    <location>
        <begin position="71"/>
        <end position="203"/>
    </location>
</feature>
<dbReference type="InterPro" id="IPR001667">
    <property type="entry name" value="DDH_dom"/>
</dbReference>
<reference evidence="7 8" key="1">
    <citation type="submission" date="2019-03" db="EMBL/GenBank/DDBJ databases">
        <title>Draft genome sequences of novel Actinobacteria.</title>
        <authorList>
            <person name="Sahin N."/>
            <person name="Ay H."/>
            <person name="Saygin H."/>
        </authorList>
    </citation>
    <scope>NUCLEOTIDE SEQUENCE [LARGE SCALE GENOMIC DNA]</scope>
    <source>
        <strain evidence="7 8">JCM 30547</strain>
    </source>
</reference>
<keyword evidence="8" id="KW-1185">Reference proteome</keyword>
<evidence type="ECO:0000256" key="2">
    <source>
        <dbReference type="ARBA" id="ARBA00022722"/>
    </source>
</evidence>
<dbReference type="Pfam" id="PF01368">
    <property type="entry name" value="DHH"/>
    <property type="match status" value="1"/>
</dbReference>
<dbReference type="Proteomes" id="UP000295075">
    <property type="component" value="Unassembled WGS sequence"/>
</dbReference>
<proteinExistence type="inferred from homology"/>
<dbReference type="PANTHER" id="PTHR30255">
    <property type="entry name" value="SINGLE-STRANDED-DNA-SPECIFIC EXONUCLEASE RECJ"/>
    <property type="match status" value="1"/>
</dbReference>
<evidence type="ECO:0000259" key="5">
    <source>
        <dbReference type="Pfam" id="PF01368"/>
    </source>
</evidence>
<dbReference type="InterPro" id="IPR038763">
    <property type="entry name" value="DHH_sf"/>
</dbReference>
<comment type="similarity">
    <text evidence="1">Belongs to the RecJ family.</text>
</comment>
<dbReference type="OrthoDB" id="9809852at2"/>
<organism evidence="7 8">
    <name type="scientific">Kribbella albertanoniae</name>
    <dbReference type="NCBI Taxonomy" id="1266829"/>
    <lineage>
        <taxon>Bacteria</taxon>
        <taxon>Bacillati</taxon>
        <taxon>Actinomycetota</taxon>
        <taxon>Actinomycetes</taxon>
        <taxon>Propionibacteriales</taxon>
        <taxon>Kribbellaceae</taxon>
        <taxon>Kribbella</taxon>
    </lineage>
</organism>
<sequence>MMMTTTPTFVDSDRQWQGAGTRSDLFALLRQRRGWTDEYLKAIDCEKHDALKDLETMVAALEGVRRSGGTITVAPDFDMDGIASGVLGFAGLKELGFEVNLYIPDYGRGHDLTIEDIADIHRHYPETTTLLTCDGGVNSHAGVRAAQALGWKVLVTDHHQELAPGSAADVTVDPCRLDETYALRGICGAHVLYQVLEAYTAAHQPSKRWAIRLLRLFAGLGTVSDVMPVLYENRQLVRDSLSIARLLSAAAPRTVPNPYGGLDPNPDGIDVQKATLLQLLAAQPGEHDAAYLAAFEGFAVLLKAFAQAGKVRSVDDIDEGFYGFYVAPAMNSPRRIGTPLSDCFAVFTSPTTNQKLAAAQRVIANNERRKELVVEHLAELADGDQPLAPWVYFSAAPAGMYGLLANQMMEKHGHPVVVLNRPATPSEPVSGSGRAPAWFEIIAALEGHEDLWAIGHQQACGVKLRTAAALDKLSAILESATRAAMLAAADSIGPVSDLMLGPGPECDAPLTDVEPLIELVRRIETLRPFGHGFVEPVFEVALDGFRVDRIGTEKQHLRLVTGTGLACLWWNAAEEHHDRLAQTATSHDLEALRFLGRLQLNTFMGETRLQVVITEPL</sequence>
<name>A0A4R4QKH5_9ACTN</name>
<gene>
    <name evidence="7" type="ORF">E1261_00470</name>
</gene>
<dbReference type="Gene3D" id="3.90.1640.30">
    <property type="match status" value="1"/>
</dbReference>
<dbReference type="Gene3D" id="2.40.50.460">
    <property type="match status" value="1"/>
</dbReference>
<dbReference type="EMBL" id="SMKA01000001">
    <property type="protein sequence ID" value="TDC35833.1"/>
    <property type="molecule type" value="Genomic_DNA"/>
</dbReference>
<dbReference type="GO" id="GO:0004527">
    <property type="term" value="F:exonuclease activity"/>
    <property type="evidence" value="ECO:0007669"/>
    <property type="project" value="UniProtKB-KW"/>
</dbReference>
<protein>
    <submittedName>
        <fullName evidence="7">Phosphoesterase</fullName>
    </submittedName>
</protein>